<proteinExistence type="predicted"/>
<keyword evidence="1" id="KW-0812">Transmembrane</keyword>
<dbReference type="STRING" id="1408416.GCA_000702765_00891"/>
<name>A0A449BJD7_9MOLU</name>
<evidence type="ECO:0000313" key="3">
    <source>
        <dbReference type="Proteomes" id="UP000290909"/>
    </source>
</evidence>
<sequence>MVPLHQPKSTFGKWLLKYRLILTILGIFILVPAAFVIALYVGDYLKYQKVTFDDVVVSKFEKSYLTTESSTNHEEINLENADLIVKIKLDSFLIPEYYDESGYYTFKAKYVEQVNKLVSSVQITLVLQTDWMDAKSNPYSISLSKNYSSQHSVAFNHILPQSPLWFVKVERPNLYVKVTYQIDLGLGQTELREAFFKTSLVGLTPSTEIDNNK</sequence>
<dbReference type="EMBL" id="LR215050">
    <property type="protein sequence ID" value="VEU82576.1"/>
    <property type="molecule type" value="Genomic_DNA"/>
</dbReference>
<feature type="transmembrane region" description="Helical" evidence="1">
    <location>
        <begin position="20"/>
        <end position="41"/>
    </location>
</feature>
<dbReference type="KEGG" id="ahk:NCTC10172_00593"/>
<dbReference type="Proteomes" id="UP000290909">
    <property type="component" value="Chromosome"/>
</dbReference>
<reference evidence="2 3" key="1">
    <citation type="submission" date="2019-01" db="EMBL/GenBank/DDBJ databases">
        <authorList>
            <consortium name="Pathogen Informatics"/>
        </authorList>
    </citation>
    <scope>NUCLEOTIDE SEQUENCE [LARGE SCALE GENOMIC DNA]</scope>
    <source>
        <strain evidence="2 3">NCTC10172</strain>
    </source>
</reference>
<keyword evidence="3" id="KW-1185">Reference proteome</keyword>
<organism evidence="2 3">
    <name type="scientific">Acholeplasma hippikon</name>
    <dbReference type="NCBI Taxonomy" id="264636"/>
    <lineage>
        <taxon>Bacteria</taxon>
        <taxon>Bacillati</taxon>
        <taxon>Mycoplasmatota</taxon>
        <taxon>Mollicutes</taxon>
        <taxon>Acholeplasmatales</taxon>
        <taxon>Acholeplasmataceae</taxon>
        <taxon>Acholeplasma</taxon>
    </lineage>
</organism>
<gene>
    <name evidence="2" type="ORF">NCTC10172_00593</name>
</gene>
<dbReference type="AlphaFoldDB" id="A0A449BJD7"/>
<dbReference type="RefSeq" id="WP_035369317.1">
    <property type="nucleotide sequence ID" value="NZ_LR215050.1"/>
</dbReference>
<accession>A0A449BJD7</accession>
<keyword evidence="1" id="KW-0472">Membrane</keyword>
<evidence type="ECO:0000256" key="1">
    <source>
        <dbReference type="SAM" id="Phobius"/>
    </source>
</evidence>
<protein>
    <submittedName>
        <fullName evidence="2">Uncharacterized protein</fullName>
    </submittedName>
</protein>
<keyword evidence="1" id="KW-1133">Transmembrane helix</keyword>
<evidence type="ECO:0000313" key="2">
    <source>
        <dbReference type="EMBL" id="VEU82576.1"/>
    </source>
</evidence>